<feature type="domain" description="Sulphur oxidation protein SoxZ" evidence="1">
    <location>
        <begin position="9"/>
        <end position="102"/>
    </location>
</feature>
<gene>
    <name evidence="2" type="ORF">MNBD_GAMMA06-846</name>
</gene>
<proteinExistence type="predicted"/>
<evidence type="ECO:0000259" key="1">
    <source>
        <dbReference type="Pfam" id="PF08770"/>
    </source>
</evidence>
<dbReference type="InterPro" id="IPR013783">
    <property type="entry name" value="Ig-like_fold"/>
</dbReference>
<accession>A0A3B0WYW9</accession>
<organism evidence="2">
    <name type="scientific">hydrothermal vent metagenome</name>
    <dbReference type="NCBI Taxonomy" id="652676"/>
    <lineage>
        <taxon>unclassified sequences</taxon>
        <taxon>metagenomes</taxon>
        <taxon>ecological metagenomes</taxon>
    </lineage>
</organism>
<dbReference type="EMBL" id="UOFD01000077">
    <property type="protein sequence ID" value="VAW54419.1"/>
    <property type="molecule type" value="Genomic_DNA"/>
</dbReference>
<dbReference type="InterPro" id="IPR014756">
    <property type="entry name" value="Ig_E-set"/>
</dbReference>
<dbReference type="AlphaFoldDB" id="A0A3B0WYW9"/>
<dbReference type="InterPro" id="IPR030995">
    <property type="entry name" value="SoxZ"/>
</dbReference>
<evidence type="ECO:0000313" key="2">
    <source>
        <dbReference type="EMBL" id="VAW54419.1"/>
    </source>
</evidence>
<sequence length="105" mass="11355">MAKSSIKIRAKVKGGKAKVKCLINHSMETGLRKNKKTGKLIPAHFIQEVNCESGGKTVLNAQWNGTISKNPFLSFAFSGAKSGDTIKISWVDNTGKSDSTEAKMK</sequence>
<dbReference type="InterPro" id="IPR014880">
    <property type="entry name" value="SoxZ_dom"/>
</dbReference>
<reference evidence="2" key="1">
    <citation type="submission" date="2018-06" db="EMBL/GenBank/DDBJ databases">
        <authorList>
            <person name="Zhirakovskaya E."/>
        </authorList>
    </citation>
    <scope>NUCLEOTIDE SEQUENCE</scope>
</reference>
<dbReference type="SUPFAM" id="SSF81296">
    <property type="entry name" value="E set domains"/>
    <property type="match status" value="1"/>
</dbReference>
<name>A0A3B0WYW9_9ZZZZ</name>
<protein>
    <submittedName>
        <fullName evidence="2">Sulfur oxidation protein SoxZ</fullName>
    </submittedName>
</protein>
<dbReference type="Pfam" id="PF08770">
    <property type="entry name" value="SoxZ"/>
    <property type="match status" value="1"/>
</dbReference>
<dbReference type="NCBIfam" id="TIGR04490">
    <property type="entry name" value="SoxZ_true"/>
    <property type="match status" value="1"/>
</dbReference>
<dbReference type="Gene3D" id="2.60.40.10">
    <property type="entry name" value="Immunoglobulins"/>
    <property type="match status" value="1"/>
</dbReference>